<dbReference type="RefSeq" id="WP_091507475.1">
    <property type="nucleotide sequence ID" value="NZ_FOLE01000001.1"/>
</dbReference>
<dbReference type="PROSITE" id="PS51384">
    <property type="entry name" value="FAD_FR"/>
    <property type="match status" value="1"/>
</dbReference>
<dbReference type="Pfam" id="PF08021">
    <property type="entry name" value="FAD_binding_9"/>
    <property type="match status" value="1"/>
</dbReference>
<organism evidence="3 4">
    <name type="scientific">Flexibacter flexilis DSM 6793</name>
    <dbReference type="NCBI Taxonomy" id="927664"/>
    <lineage>
        <taxon>Bacteria</taxon>
        <taxon>Pseudomonadati</taxon>
        <taxon>Bacteroidota</taxon>
        <taxon>Cytophagia</taxon>
        <taxon>Cytophagales</taxon>
        <taxon>Flexibacteraceae</taxon>
        <taxon>Flexibacter</taxon>
    </lineage>
</organism>
<dbReference type="InterPro" id="IPR007037">
    <property type="entry name" value="SIP_rossman_dom"/>
</dbReference>
<dbReference type="SUPFAM" id="SSF63380">
    <property type="entry name" value="Riboflavin synthase domain-like"/>
    <property type="match status" value="1"/>
</dbReference>
<dbReference type="OrthoDB" id="9814826at2"/>
<dbReference type="STRING" id="927664.SAMN05421780_101743"/>
<dbReference type="InterPro" id="IPR039261">
    <property type="entry name" value="FNR_nucleotide-bd"/>
</dbReference>
<dbReference type="AlphaFoldDB" id="A0A1I1ECB1"/>
<proteinExistence type="inferred from homology"/>
<evidence type="ECO:0000259" key="2">
    <source>
        <dbReference type="PROSITE" id="PS51384"/>
    </source>
</evidence>
<comment type="similarity">
    <text evidence="1">Belongs to the SIP oxidoreductase family.</text>
</comment>
<dbReference type="Pfam" id="PF04954">
    <property type="entry name" value="SIP"/>
    <property type="match status" value="1"/>
</dbReference>
<dbReference type="PANTHER" id="PTHR30157:SF0">
    <property type="entry name" value="NADPH-DEPENDENT FERRIC-CHELATE REDUCTASE"/>
    <property type="match status" value="1"/>
</dbReference>
<gene>
    <name evidence="3" type="ORF">SAMN05421780_101743</name>
</gene>
<dbReference type="PANTHER" id="PTHR30157">
    <property type="entry name" value="FERRIC REDUCTASE, NADPH-DEPENDENT"/>
    <property type="match status" value="1"/>
</dbReference>
<dbReference type="Proteomes" id="UP000199514">
    <property type="component" value="Unassembled WGS sequence"/>
</dbReference>
<dbReference type="GO" id="GO:0016491">
    <property type="term" value="F:oxidoreductase activity"/>
    <property type="evidence" value="ECO:0007669"/>
    <property type="project" value="InterPro"/>
</dbReference>
<dbReference type="InterPro" id="IPR013113">
    <property type="entry name" value="SIP_FAD-bd"/>
</dbReference>
<evidence type="ECO:0000313" key="4">
    <source>
        <dbReference type="Proteomes" id="UP000199514"/>
    </source>
</evidence>
<protein>
    <submittedName>
        <fullName evidence="3">NADPH-dependent ferric siderophore reductase, contains FAD-binding and SIP domains</fullName>
    </submittedName>
</protein>
<dbReference type="Gene3D" id="3.40.50.80">
    <property type="entry name" value="Nucleotide-binding domain of ferredoxin-NADP reductase (FNR) module"/>
    <property type="match status" value="1"/>
</dbReference>
<reference evidence="3 4" key="1">
    <citation type="submission" date="2016-10" db="EMBL/GenBank/DDBJ databases">
        <authorList>
            <person name="de Groot N.N."/>
        </authorList>
    </citation>
    <scope>NUCLEOTIDE SEQUENCE [LARGE SCALE GENOMIC DNA]</scope>
    <source>
        <strain evidence="3 4">DSM 6793</strain>
    </source>
</reference>
<evidence type="ECO:0000313" key="3">
    <source>
        <dbReference type="EMBL" id="SFB84751.1"/>
    </source>
</evidence>
<evidence type="ECO:0000256" key="1">
    <source>
        <dbReference type="ARBA" id="ARBA00035644"/>
    </source>
</evidence>
<feature type="domain" description="FAD-binding FR-type" evidence="2">
    <location>
        <begin position="11"/>
        <end position="142"/>
    </location>
</feature>
<accession>A0A1I1ECB1</accession>
<keyword evidence="4" id="KW-1185">Reference proteome</keyword>
<dbReference type="CDD" id="cd06193">
    <property type="entry name" value="siderophore_interacting"/>
    <property type="match status" value="1"/>
</dbReference>
<dbReference type="InterPro" id="IPR017938">
    <property type="entry name" value="Riboflavin_synthase-like_b-brl"/>
</dbReference>
<dbReference type="Gene3D" id="2.40.30.10">
    <property type="entry name" value="Translation factors"/>
    <property type="match status" value="1"/>
</dbReference>
<sequence>MSEQMTHEERPVGMQAILTVKEKIFLTPHYIRIVLEGEGVANFEHARVGDNNKIIVPETPTSPIVLPDFSRGGRGGASGGGNRPIVRTYTLRALDLANKLMTIDFVAHGDNGPASRWAMQAKAGDQLGVLMKVKDKQLFAVADWYCLVADHTALPVVSVILEQLPASARGKAIIEVHSPDDVLPLQKPENVEIIWTFNAEAGAKTTLPAFLSQENWADYAGSKFVFAAAEQSAIAVIQQLLRNNTALERHEWQTYSYWKYGQSEDTSSEERRSMSRRP</sequence>
<dbReference type="EMBL" id="FOLE01000001">
    <property type="protein sequence ID" value="SFB84751.1"/>
    <property type="molecule type" value="Genomic_DNA"/>
</dbReference>
<dbReference type="InterPro" id="IPR017927">
    <property type="entry name" value="FAD-bd_FR_type"/>
</dbReference>
<name>A0A1I1ECB1_9BACT</name>
<dbReference type="InterPro" id="IPR039374">
    <property type="entry name" value="SIP_fam"/>
</dbReference>